<sequence length="191" mass="21102">MPQRPQGHPLEPDRTTLSPSSYPMFCPHVTLATVRSGDEVPSGLLANLAKGRQSIRLNFLSLVVGDHYFRSLLVSARPTEDLLALRDEITETLSHLYPRPAPMFPHLSLAYIADEDAEAGERERIAQSLRERGVVVEDESSHTVSLRCGEVCLSGVDLAEIWLVDCEGPVEGWSVRDKISLPGASEVHVMY</sequence>
<dbReference type="GO" id="GO:0004113">
    <property type="term" value="F:2',3'-cyclic-nucleotide 3'-phosphodiesterase activity"/>
    <property type="evidence" value="ECO:0007669"/>
    <property type="project" value="TreeGrafter"/>
</dbReference>
<evidence type="ECO:0000256" key="1">
    <source>
        <dbReference type="SAM" id="MobiDB-lite"/>
    </source>
</evidence>
<protein>
    <recommendedName>
        <fullName evidence="4">2',3'-cyclic-nucleotide 3'-phosphodiesterase</fullName>
    </recommendedName>
</protein>
<dbReference type="Pfam" id="PF07823">
    <property type="entry name" value="CPDase"/>
    <property type="match status" value="1"/>
</dbReference>
<name>A0A0D0A9Y8_9AGAM</name>
<dbReference type="HOGENOM" id="CLU_081919_0_0_1"/>
<accession>A0A0D0A9Y8</accession>
<dbReference type="GO" id="GO:0009187">
    <property type="term" value="P:cyclic nucleotide metabolic process"/>
    <property type="evidence" value="ECO:0007669"/>
    <property type="project" value="TreeGrafter"/>
</dbReference>
<dbReference type="AlphaFoldDB" id="A0A0D0A9Y8"/>
<proteinExistence type="predicted"/>
<dbReference type="SUPFAM" id="SSF55144">
    <property type="entry name" value="LigT-like"/>
    <property type="match status" value="1"/>
</dbReference>
<dbReference type="InterPro" id="IPR009097">
    <property type="entry name" value="Cyclic_Pdiesterase"/>
</dbReference>
<evidence type="ECO:0008006" key="4">
    <source>
        <dbReference type="Google" id="ProtNLM"/>
    </source>
</evidence>
<dbReference type="Proteomes" id="UP000054018">
    <property type="component" value="Unassembled WGS sequence"/>
</dbReference>
<evidence type="ECO:0000313" key="3">
    <source>
        <dbReference type="Proteomes" id="UP000054018"/>
    </source>
</evidence>
<reference evidence="2 3" key="1">
    <citation type="submission" date="2014-04" db="EMBL/GenBank/DDBJ databases">
        <authorList>
            <consortium name="DOE Joint Genome Institute"/>
            <person name="Kuo A."/>
            <person name="Kohler A."/>
            <person name="Costa M.D."/>
            <person name="Nagy L.G."/>
            <person name="Floudas D."/>
            <person name="Copeland A."/>
            <person name="Barry K.W."/>
            <person name="Cichocki N."/>
            <person name="Veneault-Fourrey C."/>
            <person name="LaButti K."/>
            <person name="Lindquist E.A."/>
            <person name="Lipzen A."/>
            <person name="Lundell T."/>
            <person name="Morin E."/>
            <person name="Murat C."/>
            <person name="Sun H."/>
            <person name="Tunlid A."/>
            <person name="Henrissat B."/>
            <person name="Grigoriev I.V."/>
            <person name="Hibbett D.S."/>
            <person name="Martin F."/>
            <person name="Nordberg H.P."/>
            <person name="Cantor M.N."/>
            <person name="Hua S.X."/>
        </authorList>
    </citation>
    <scope>NUCLEOTIDE SEQUENCE [LARGE SCALE GENOMIC DNA]</scope>
    <source>
        <strain evidence="2 3">441</strain>
    </source>
</reference>
<dbReference type="InterPro" id="IPR012386">
    <property type="entry name" value="Cyclic-nucl_3Pdiesterase"/>
</dbReference>
<dbReference type="OrthoDB" id="514292at2759"/>
<dbReference type="PANTHER" id="PTHR28141:SF1">
    <property type="entry name" value="2',3'-CYCLIC-NUCLEOTIDE 3'-PHOSPHODIESTERASE"/>
    <property type="match status" value="1"/>
</dbReference>
<organism evidence="2 3">
    <name type="scientific">Pisolithus microcarpus 441</name>
    <dbReference type="NCBI Taxonomy" id="765257"/>
    <lineage>
        <taxon>Eukaryota</taxon>
        <taxon>Fungi</taxon>
        <taxon>Dikarya</taxon>
        <taxon>Basidiomycota</taxon>
        <taxon>Agaricomycotina</taxon>
        <taxon>Agaricomycetes</taxon>
        <taxon>Agaricomycetidae</taxon>
        <taxon>Boletales</taxon>
        <taxon>Sclerodermatineae</taxon>
        <taxon>Pisolithaceae</taxon>
        <taxon>Pisolithus</taxon>
    </lineage>
</organism>
<dbReference type="PANTHER" id="PTHR28141">
    <property type="entry name" value="2',3'-CYCLIC-NUCLEOTIDE 3'-PHOSPHODIESTERASE"/>
    <property type="match status" value="1"/>
</dbReference>
<dbReference type="Gene3D" id="3.90.1140.10">
    <property type="entry name" value="Cyclic phosphodiesterase"/>
    <property type="match status" value="1"/>
</dbReference>
<feature type="region of interest" description="Disordered" evidence="1">
    <location>
        <begin position="1"/>
        <end position="21"/>
    </location>
</feature>
<keyword evidence="3" id="KW-1185">Reference proteome</keyword>
<gene>
    <name evidence="2" type="ORF">PISMIDRAFT_670041</name>
</gene>
<reference evidence="3" key="2">
    <citation type="submission" date="2015-01" db="EMBL/GenBank/DDBJ databases">
        <title>Evolutionary Origins and Diversification of the Mycorrhizal Mutualists.</title>
        <authorList>
            <consortium name="DOE Joint Genome Institute"/>
            <consortium name="Mycorrhizal Genomics Consortium"/>
            <person name="Kohler A."/>
            <person name="Kuo A."/>
            <person name="Nagy L.G."/>
            <person name="Floudas D."/>
            <person name="Copeland A."/>
            <person name="Barry K.W."/>
            <person name="Cichocki N."/>
            <person name="Veneault-Fourrey C."/>
            <person name="LaButti K."/>
            <person name="Lindquist E.A."/>
            <person name="Lipzen A."/>
            <person name="Lundell T."/>
            <person name="Morin E."/>
            <person name="Murat C."/>
            <person name="Riley R."/>
            <person name="Ohm R."/>
            <person name="Sun H."/>
            <person name="Tunlid A."/>
            <person name="Henrissat B."/>
            <person name="Grigoriev I.V."/>
            <person name="Hibbett D.S."/>
            <person name="Martin F."/>
        </authorList>
    </citation>
    <scope>NUCLEOTIDE SEQUENCE [LARGE SCALE GENOMIC DNA]</scope>
    <source>
        <strain evidence="3">441</strain>
    </source>
</reference>
<evidence type="ECO:0000313" key="2">
    <source>
        <dbReference type="EMBL" id="KIK31092.1"/>
    </source>
</evidence>
<dbReference type="EMBL" id="KN833685">
    <property type="protein sequence ID" value="KIK31092.1"/>
    <property type="molecule type" value="Genomic_DNA"/>
</dbReference>
<dbReference type="STRING" id="765257.A0A0D0A9Y8"/>